<dbReference type="EMBL" id="JAIWYP010000008">
    <property type="protein sequence ID" value="KAH3789555.1"/>
    <property type="molecule type" value="Genomic_DNA"/>
</dbReference>
<evidence type="ECO:0000313" key="1">
    <source>
        <dbReference type="EMBL" id="KAH3789555.1"/>
    </source>
</evidence>
<reference evidence="1" key="2">
    <citation type="submission" date="2020-11" db="EMBL/GenBank/DDBJ databases">
        <authorList>
            <person name="McCartney M.A."/>
            <person name="Auch B."/>
            <person name="Kono T."/>
            <person name="Mallez S."/>
            <person name="Becker A."/>
            <person name="Gohl D.M."/>
            <person name="Silverstein K.A.T."/>
            <person name="Koren S."/>
            <person name="Bechman K.B."/>
            <person name="Herman A."/>
            <person name="Abrahante J.E."/>
            <person name="Garbe J."/>
        </authorList>
    </citation>
    <scope>NUCLEOTIDE SEQUENCE</scope>
    <source>
        <strain evidence="1">Duluth1</strain>
        <tissue evidence="1">Whole animal</tissue>
    </source>
</reference>
<name>A0A9D4F4C8_DREPO</name>
<reference evidence="1" key="1">
    <citation type="journal article" date="2019" name="bioRxiv">
        <title>The Genome of the Zebra Mussel, Dreissena polymorpha: A Resource for Invasive Species Research.</title>
        <authorList>
            <person name="McCartney M.A."/>
            <person name="Auch B."/>
            <person name="Kono T."/>
            <person name="Mallez S."/>
            <person name="Zhang Y."/>
            <person name="Obille A."/>
            <person name="Becker A."/>
            <person name="Abrahante J.E."/>
            <person name="Garbe J."/>
            <person name="Badalamenti J.P."/>
            <person name="Herman A."/>
            <person name="Mangelson H."/>
            <person name="Liachko I."/>
            <person name="Sullivan S."/>
            <person name="Sone E.D."/>
            <person name="Koren S."/>
            <person name="Silverstein K.A.T."/>
            <person name="Beckman K.B."/>
            <person name="Gohl D.M."/>
        </authorList>
    </citation>
    <scope>NUCLEOTIDE SEQUENCE</scope>
    <source>
        <strain evidence="1">Duluth1</strain>
        <tissue evidence="1">Whole animal</tissue>
    </source>
</reference>
<gene>
    <name evidence="1" type="ORF">DPMN_167737</name>
</gene>
<dbReference type="Proteomes" id="UP000828390">
    <property type="component" value="Unassembled WGS sequence"/>
</dbReference>
<comment type="caution">
    <text evidence="1">The sequence shown here is derived from an EMBL/GenBank/DDBJ whole genome shotgun (WGS) entry which is preliminary data.</text>
</comment>
<organism evidence="1 2">
    <name type="scientific">Dreissena polymorpha</name>
    <name type="common">Zebra mussel</name>
    <name type="synonym">Mytilus polymorpha</name>
    <dbReference type="NCBI Taxonomy" id="45954"/>
    <lineage>
        <taxon>Eukaryota</taxon>
        <taxon>Metazoa</taxon>
        <taxon>Spiralia</taxon>
        <taxon>Lophotrochozoa</taxon>
        <taxon>Mollusca</taxon>
        <taxon>Bivalvia</taxon>
        <taxon>Autobranchia</taxon>
        <taxon>Heteroconchia</taxon>
        <taxon>Euheterodonta</taxon>
        <taxon>Imparidentia</taxon>
        <taxon>Neoheterodontei</taxon>
        <taxon>Myida</taxon>
        <taxon>Dreissenoidea</taxon>
        <taxon>Dreissenidae</taxon>
        <taxon>Dreissena</taxon>
    </lineage>
</organism>
<dbReference type="AlphaFoldDB" id="A0A9D4F4C8"/>
<accession>A0A9D4F4C8</accession>
<keyword evidence="2" id="KW-1185">Reference proteome</keyword>
<evidence type="ECO:0000313" key="2">
    <source>
        <dbReference type="Proteomes" id="UP000828390"/>
    </source>
</evidence>
<sequence>MRKTSFRDVGGGYVKPFASLHPLQKDNLSPGTPKGKGTEGGLKTHIAVSWIQILSRWQIVGKLVRLAQY</sequence>
<proteinExistence type="predicted"/>
<protein>
    <submittedName>
        <fullName evidence="1">Uncharacterized protein</fullName>
    </submittedName>
</protein>